<evidence type="ECO:0000256" key="3">
    <source>
        <dbReference type="ARBA" id="ARBA00023002"/>
    </source>
</evidence>
<keyword evidence="4 9" id="KW-0503">Monooxygenase</keyword>
<dbReference type="PANTHER" id="PTHR30011:SF16">
    <property type="entry name" value="C2H2 FINGER DOMAIN TRANSCRIPTION FACTOR (EUROFUNG)-RELATED"/>
    <property type="match status" value="1"/>
</dbReference>
<dbReference type="InterPro" id="IPR051260">
    <property type="entry name" value="Diverse_substr_monoxygenases"/>
</dbReference>
<dbReference type="InterPro" id="IPR016215">
    <property type="entry name" value="NTA_MOA"/>
</dbReference>
<dbReference type="InterPro" id="IPR036661">
    <property type="entry name" value="Luciferase-like_sf"/>
</dbReference>
<feature type="binding site" evidence="6">
    <location>
        <position position="248"/>
    </location>
    <ligand>
        <name>FMN</name>
        <dbReference type="ChEBI" id="CHEBI:58210"/>
    </ligand>
</feature>
<dbReference type="Proteomes" id="UP000560081">
    <property type="component" value="Unassembled WGS sequence"/>
</dbReference>
<dbReference type="OrthoDB" id="3265338at2"/>
<protein>
    <submittedName>
        <fullName evidence="9">FMN-dependent oxidoreductase (Nitrilotriacetate monooxygenase family)</fullName>
    </submittedName>
</protein>
<feature type="domain" description="Luciferase-like" evidence="8">
    <location>
        <begin position="32"/>
        <end position="410"/>
    </location>
</feature>
<feature type="binding site" evidence="6">
    <location>
        <position position="122"/>
    </location>
    <ligand>
        <name>FMN</name>
        <dbReference type="ChEBI" id="CHEBI:58210"/>
    </ligand>
</feature>
<feature type="region of interest" description="Disordered" evidence="7">
    <location>
        <begin position="441"/>
        <end position="474"/>
    </location>
</feature>
<evidence type="ECO:0000313" key="10">
    <source>
        <dbReference type="Proteomes" id="UP000560081"/>
    </source>
</evidence>
<keyword evidence="3" id="KW-0560">Oxidoreductase</keyword>
<dbReference type="InterPro" id="IPR011251">
    <property type="entry name" value="Luciferase-like_dom"/>
</dbReference>
<comment type="similarity">
    <text evidence="5">Belongs to the NtaA/SnaA/DszA monooxygenase family.</text>
</comment>
<accession>A0A4Y8X1G6</accession>
<evidence type="ECO:0000256" key="1">
    <source>
        <dbReference type="ARBA" id="ARBA00022630"/>
    </source>
</evidence>
<dbReference type="NCBIfam" id="TIGR03860">
    <property type="entry name" value="FMN_nitrolo"/>
    <property type="match status" value="1"/>
</dbReference>
<dbReference type="SUPFAM" id="SSF51679">
    <property type="entry name" value="Bacterial luciferase-like"/>
    <property type="match status" value="1"/>
</dbReference>
<reference evidence="9 10" key="1">
    <citation type="submission" date="2020-08" db="EMBL/GenBank/DDBJ databases">
        <title>Sequencing the genomes of 1000 actinobacteria strains.</title>
        <authorList>
            <person name="Klenk H.-P."/>
        </authorList>
    </citation>
    <scope>NUCLEOTIDE SEQUENCE [LARGE SCALE GENOMIC DNA]</scope>
    <source>
        <strain evidence="9 10">DSM 19079</strain>
    </source>
</reference>
<dbReference type="GO" id="GO:0016705">
    <property type="term" value="F:oxidoreductase activity, acting on paired donors, with incorporation or reduction of molecular oxygen"/>
    <property type="evidence" value="ECO:0007669"/>
    <property type="project" value="InterPro"/>
</dbReference>
<dbReference type="PIRSF" id="PIRSF000337">
    <property type="entry name" value="NTA_MOA"/>
    <property type="match status" value="1"/>
</dbReference>
<dbReference type="AlphaFoldDB" id="A0A4Y8X1G6"/>
<feature type="binding site" evidence="6">
    <location>
        <position position="172"/>
    </location>
    <ligand>
        <name>FMN</name>
        <dbReference type="ChEBI" id="CHEBI:58210"/>
    </ligand>
</feature>
<sequence>MTAVPAPHPHDSEAQSVPAPVPFRLCAFDMMTPVHQSPGLWRHPESRIAAFDRLSYWTDLARTLEGGGFSALFLADILGLYDVYGGGVDATVRGGVQWPLLDPFTAVSAMGAVTDRLGFGVTASVTYEQPYLLARTLASLDHFTAGRIGWNIVTSYQDSAARNLGLEQQLPHDERYDRADEYLDAIYRQFEGSVEPGAVRADAVAGIFADPAKVHPTGADGEHVRVPGVALAHPGPQGTPFLFQAGGSPRGRRFAREHAEAAFYIGPTTAHVRRFVDQTRSELQTAGREPGAIRVFAMVTVVVSETDEEAQARLVGYREHVDIEGALALFGGWTGVDLSGLDPDVPLEHVENEASRTALAAFTTESPDRVWTVREVAEFVSIGGRGPVIVGSPATVADELQRWRDQTGVDGFNICAAVRPADLERFSALVSPELRRRGLLREPEAGRTLRENLTGDGPRLPAGHRGVRFRPGRS</sequence>
<evidence type="ECO:0000256" key="7">
    <source>
        <dbReference type="SAM" id="MobiDB-lite"/>
    </source>
</evidence>
<feature type="compositionally biased region" description="Basic and acidic residues" evidence="7">
    <location>
        <begin position="441"/>
        <end position="450"/>
    </location>
</feature>
<evidence type="ECO:0000256" key="4">
    <source>
        <dbReference type="ARBA" id="ARBA00023033"/>
    </source>
</evidence>
<dbReference type="RefSeq" id="WP_135030212.1">
    <property type="nucleotide sequence ID" value="NZ_BMLA01000009.1"/>
</dbReference>
<evidence type="ECO:0000259" key="8">
    <source>
        <dbReference type="Pfam" id="PF00296"/>
    </source>
</evidence>
<keyword evidence="1 6" id="KW-0285">Flavoprotein</keyword>
<keyword evidence="10" id="KW-1185">Reference proteome</keyword>
<dbReference type="PANTHER" id="PTHR30011">
    <property type="entry name" value="ALKANESULFONATE MONOOXYGENASE-RELATED"/>
    <property type="match status" value="1"/>
</dbReference>
<comment type="caution">
    <text evidence="9">The sequence shown here is derived from an EMBL/GenBank/DDBJ whole genome shotgun (WGS) entry which is preliminary data.</text>
</comment>
<dbReference type="GO" id="GO:0004497">
    <property type="term" value="F:monooxygenase activity"/>
    <property type="evidence" value="ECO:0007669"/>
    <property type="project" value="UniProtKB-KW"/>
</dbReference>
<organism evidence="9 10">
    <name type="scientific">Micrococcus flavus</name>
    <dbReference type="NCBI Taxonomy" id="384602"/>
    <lineage>
        <taxon>Bacteria</taxon>
        <taxon>Bacillati</taxon>
        <taxon>Actinomycetota</taxon>
        <taxon>Actinomycetes</taxon>
        <taxon>Micrococcales</taxon>
        <taxon>Micrococcaceae</taxon>
        <taxon>Micrococcus</taxon>
    </lineage>
</organism>
<dbReference type="EMBL" id="JACHMC010000001">
    <property type="protein sequence ID" value="MBB4883601.1"/>
    <property type="molecule type" value="Genomic_DNA"/>
</dbReference>
<name>A0A4Y8X1G6_9MICC</name>
<feature type="binding site" evidence="6">
    <location>
        <position position="76"/>
    </location>
    <ligand>
        <name>FMN</name>
        <dbReference type="ChEBI" id="CHEBI:58210"/>
    </ligand>
</feature>
<evidence type="ECO:0000313" key="9">
    <source>
        <dbReference type="EMBL" id="MBB4883601.1"/>
    </source>
</evidence>
<gene>
    <name evidence="9" type="ORF">BJ976_001952</name>
</gene>
<evidence type="ECO:0000256" key="2">
    <source>
        <dbReference type="ARBA" id="ARBA00022643"/>
    </source>
</evidence>
<keyword evidence="2 6" id="KW-0288">FMN</keyword>
<proteinExistence type="inferred from homology"/>
<dbReference type="Pfam" id="PF00296">
    <property type="entry name" value="Bac_luciferase"/>
    <property type="match status" value="1"/>
</dbReference>
<dbReference type="Gene3D" id="3.20.20.30">
    <property type="entry name" value="Luciferase-like domain"/>
    <property type="match status" value="1"/>
</dbReference>
<feature type="binding site" evidence="6">
    <location>
        <position position="176"/>
    </location>
    <ligand>
        <name>FMN</name>
        <dbReference type="ChEBI" id="CHEBI:58210"/>
    </ligand>
</feature>
<evidence type="ECO:0000256" key="5">
    <source>
        <dbReference type="ARBA" id="ARBA00033748"/>
    </source>
</evidence>
<evidence type="ECO:0000256" key="6">
    <source>
        <dbReference type="PIRSR" id="PIRSR000337-1"/>
    </source>
</evidence>
<feature type="compositionally biased region" description="Basic residues" evidence="7">
    <location>
        <begin position="465"/>
        <end position="474"/>
    </location>
</feature>